<reference evidence="1" key="1">
    <citation type="submission" date="2014-09" db="EMBL/GenBank/DDBJ databases">
        <authorList>
            <person name="Magalhaes I.L.F."/>
            <person name="Oliveira U."/>
            <person name="Santos F.R."/>
            <person name="Vidigal T.H.D.A."/>
            <person name="Brescovit A.D."/>
            <person name="Santos A.J."/>
        </authorList>
    </citation>
    <scope>NUCLEOTIDE SEQUENCE</scope>
    <source>
        <tissue evidence="1">Shoot tissue taken approximately 20 cm above the soil surface</tissue>
    </source>
</reference>
<sequence length="51" mass="5885">MMAFKTQKFSSCPFRTLEVVWCNTQSCTLKGTATKKIRISKNLNRQIFQLG</sequence>
<name>A0A0A9G951_ARUDO</name>
<organism evidence="1">
    <name type="scientific">Arundo donax</name>
    <name type="common">Giant reed</name>
    <name type="synonym">Donax arundinaceus</name>
    <dbReference type="NCBI Taxonomy" id="35708"/>
    <lineage>
        <taxon>Eukaryota</taxon>
        <taxon>Viridiplantae</taxon>
        <taxon>Streptophyta</taxon>
        <taxon>Embryophyta</taxon>
        <taxon>Tracheophyta</taxon>
        <taxon>Spermatophyta</taxon>
        <taxon>Magnoliopsida</taxon>
        <taxon>Liliopsida</taxon>
        <taxon>Poales</taxon>
        <taxon>Poaceae</taxon>
        <taxon>PACMAD clade</taxon>
        <taxon>Arundinoideae</taxon>
        <taxon>Arundineae</taxon>
        <taxon>Arundo</taxon>
    </lineage>
</organism>
<reference evidence="1" key="2">
    <citation type="journal article" date="2015" name="Data Brief">
        <title>Shoot transcriptome of the giant reed, Arundo donax.</title>
        <authorList>
            <person name="Barrero R.A."/>
            <person name="Guerrero F.D."/>
            <person name="Moolhuijzen P."/>
            <person name="Goolsby J.A."/>
            <person name="Tidwell J."/>
            <person name="Bellgard S.E."/>
            <person name="Bellgard M.I."/>
        </authorList>
    </citation>
    <scope>NUCLEOTIDE SEQUENCE</scope>
    <source>
        <tissue evidence="1">Shoot tissue taken approximately 20 cm above the soil surface</tissue>
    </source>
</reference>
<proteinExistence type="predicted"/>
<dbReference type="AlphaFoldDB" id="A0A0A9G951"/>
<protein>
    <submittedName>
        <fullName evidence="1">Uncharacterized protein</fullName>
    </submittedName>
</protein>
<accession>A0A0A9G951</accession>
<evidence type="ECO:0000313" key="1">
    <source>
        <dbReference type="EMBL" id="JAE17208.1"/>
    </source>
</evidence>
<dbReference type="EMBL" id="GBRH01180688">
    <property type="protein sequence ID" value="JAE17208.1"/>
    <property type="molecule type" value="Transcribed_RNA"/>
</dbReference>